<feature type="domain" description="Integrator complex subunit 6-like beta-barrel" evidence="2">
    <location>
        <begin position="593"/>
        <end position="732"/>
    </location>
</feature>
<feature type="compositionally biased region" description="Gly residues" evidence="1">
    <location>
        <begin position="551"/>
        <end position="568"/>
    </location>
</feature>
<feature type="region of interest" description="Disordered" evidence="1">
    <location>
        <begin position="542"/>
        <end position="591"/>
    </location>
</feature>
<sequence length="1176" mass="128846">MEIKERVGIEPWSLSITFLISLRPLYPLRTSQSLSVPLYPLYPLSLSLSPSSIPLISLSPSHILSLSQSLSIPLVPLSLSQSSHLYPSPSLSVLSILSIPLPLPLLFRPLSIDNYLPYLFSSLRFSSFSSPSTPLFLPFHDPPFLLPLPLSLLSYPFISSPLLLLPFPSSNLLPLLSPSPPLFSSIFLLILRFNTFLFLPSLPPFPLSPLLHSPLSPLHSLPLLFSLRCASLILPSSHSFFSFFLSHSPFPLSSQCDFSSYPPPPHHAQASQTTSVFALPLQPLQGDFGPCSLGAWLALFRSEGEERASTAAHAHLNAPTRDPRRSEGTRPEGEGAGTADDAESPPNTATCAPYNISKLIPSFIPPPHPRPPTLSSPSPLLPLLPLPSLPLLPPPLSTLPPSPPSPLLPPLPSLLPPLYLPPPHPIFPLPKVNPIPGAELTKEIFRWDQRLFGLVLRLSGTPAPDPMGLVPSDNSPLDKLCEQTGGRSYAVRSHRMFQQCIDSLVQKVQSGVVINFEKIGPDPPPINSDGKEAPDVIEVDKENQQNNTDTNGGGNGERGLGGGGGGMLGHMLQNGGRPHTPNSMPLPPTAPSNAWHNCRKMIYVPRPAQRGSPSGFWPIPESFWPDINTLALPARSAHPNVKFTCTSQEPMVIDNLPFDKYELEPSPLTQYILSRKQPTVCWQVYIPNSSKNSDVGHPFGYLKASTTLQTVNLFVMPYNYPVLLPLLDDLFKTHRLKPTKEWRIQFDNYLRTMPPYYANPLKRALGRMGAPNLVPDNLDNSLSFQVTNHLKRLKNQAKLEYERICLEVEKRLAQTSCVVHEGIRVQPRRPLCRHLTSNHTLQDKLSHLRDQVTEYSNFVLAVREGEVSPQMYRNPFDIPRISLLDQLTRMRANFLQSSLPHLLTDRDVDQLHCRPISQMGNYQDYLKKMTPPLREIESTPVRQHMFGNPFKIDKKMSMMVDEADVDLMGSSGSAGGGSRGSKRPAETQSPSGRPNKRRRGPLPMDFTIHRINKSPSSSPNPSLSPNASPCPSPSPSPNASPCGSPCPSPTPPTTPSSTPSPCPSPSPTPSPVPSLGGNPSPAPSPPGSLTPSRVEERPDLRSDALALTRPERPDTPVFQPTGYVGTPTPGYSPGIMSVSPPGSPASPSLPDDPITPFRFSPYAEWRCNTSTPNNER</sequence>
<keyword evidence="4" id="KW-1185">Reference proteome</keyword>
<dbReference type="InterPro" id="IPR057413">
    <property type="entry name" value="Beta-barrel_INTS6"/>
</dbReference>
<reference evidence="3 4" key="2">
    <citation type="submission" date="2019-01" db="EMBL/GenBank/DDBJ databases">
        <title>The decoding of complex shrimp genome reveals the adaptation for benthos swimmer, frequently molting mechanism and breeding impact on genome.</title>
        <authorList>
            <person name="Sun Y."/>
            <person name="Gao Y."/>
            <person name="Yu Y."/>
        </authorList>
    </citation>
    <scope>NUCLEOTIDE SEQUENCE [LARGE SCALE GENOMIC DNA]</scope>
    <source>
        <tissue evidence="3">Muscle</tissue>
    </source>
</reference>
<dbReference type="EMBL" id="QCYY01002088">
    <property type="protein sequence ID" value="ROT72927.1"/>
    <property type="molecule type" value="Genomic_DNA"/>
</dbReference>
<feature type="compositionally biased region" description="Low complexity" evidence="1">
    <location>
        <begin position="1137"/>
        <end position="1149"/>
    </location>
</feature>
<dbReference type="OrthoDB" id="9449012at2759"/>
<dbReference type="GO" id="GO:0034472">
    <property type="term" value="P:snRNA 3'-end processing"/>
    <property type="evidence" value="ECO:0007669"/>
    <property type="project" value="TreeGrafter"/>
</dbReference>
<accession>A0A3R7PPC3</accession>
<dbReference type="PANTHER" id="PTHR12957">
    <property type="entry name" value="DEAD/H BOX POLYPEPTIDE 26/DICE1-RELATED"/>
    <property type="match status" value="1"/>
</dbReference>
<dbReference type="STRING" id="6689.A0A3R7PPC3"/>
<evidence type="ECO:0000256" key="1">
    <source>
        <dbReference type="SAM" id="MobiDB-lite"/>
    </source>
</evidence>
<feature type="compositionally biased region" description="Basic and acidic residues" evidence="1">
    <location>
        <begin position="321"/>
        <end position="333"/>
    </location>
</feature>
<feature type="compositionally biased region" description="Basic and acidic residues" evidence="1">
    <location>
        <begin position="1093"/>
        <end position="1102"/>
    </location>
</feature>
<feature type="region of interest" description="Disordered" evidence="1">
    <location>
        <begin position="966"/>
        <end position="1176"/>
    </location>
</feature>
<comment type="caution">
    <text evidence="3">The sequence shown here is derived from an EMBL/GenBank/DDBJ whole genome shotgun (WGS) entry which is preliminary data.</text>
</comment>
<proteinExistence type="predicted"/>
<evidence type="ECO:0000259" key="2">
    <source>
        <dbReference type="Pfam" id="PF25462"/>
    </source>
</evidence>
<dbReference type="PANTHER" id="PTHR12957:SF2">
    <property type="entry name" value="INTEGRATOR COMPLEX SUBUNIT 6"/>
    <property type="match status" value="1"/>
</dbReference>
<dbReference type="Proteomes" id="UP000283509">
    <property type="component" value="Unassembled WGS sequence"/>
</dbReference>
<dbReference type="GO" id="GO:0032039">
    <property type="term" value="C:integrator complex"/>
    <property type="evidence" value="ECO:0007669"/>
    <property type="project" value="TreeGrafter"/>
</dbReference>
<feature type="compositionally biased region" description="Low complexity" evidence="1">
    <location>
        <begin position="1014"/>
        <end position="1027"/>
    </location>
</feature>
<evidence type="ECO:0000313" key="4">
    <source>
        <dbReference type="Proteomes" id="UP000283509"/>
    </source>
</evidence>
<organism evidence="3 4">
    <name type="scientific">Penaeus vannamei</name>
    <name type="common">Whiteleg shrimp</name>
    <name type="synonym">Litopenaeus vannamei</name>
    <dbReference type="NCBI Taxonomy" id="6689"/>
    <lineage>
        <taxon>Eukaryota</taxon>
        <taxon>Metazoa</taxon>
        <taxon>Ecdysozoa</taxon>
        <taxon>Arthropoda</taxon>
        <taxon>Crustacea</taxon>
        <taxon>Multicrustacea</taxon>
        <taxon>Malacostraca</taxon>
        <taxon>Eumalacostraca</taxon>
        <taxon>Eucarida</taxon>
        <taxon>Decapoda</taxon>
        <taxon>Dendrobranchiata</taxon>
        <taxon>Penaeoidea</taxon>
        <taxon>Penaeidae</taxon>
        <taxon>Penaeus</taxon>
    </lineage>
</organism>
<feature type="compositionally biased region" description="Polar residues" evidence="1">
    <location>
        <begin position="1167"/>
        <end position="1176"/>
    </location>
</feature>
<feature type="compositionally biased region" description="Pro residues" evidence="1">
    <location>
        <begin position="1028"/>
        <end position="1072"/>
    </location>
</feature>
<feature type="region of interest" description="Disordered" evidence="1">
    <location>
        <begin position="310"/>
        <end position="351"/>
    </location>
</feature>
<reference evidence="3 4" key="1">
    <citation type="submission" date="2018-04" db="EMBL/GenBank/DDBJ databases">
        <authorList>
            <person name="Zhang X."/>
            <person name="Yuan J."/>
            <person name="Li F."/>
            <person name="Xiang J."/>
        </authorList>
    </citation>
    <scope>NUCLEOTIDE SEQUENCE [LARGE SCALE GENOMIC DNA]</scope>
    <source>
        <tissue evidence="3">Muscle</tissue>
    </source>
</reference>
<protein>
    <submittedName>
        <fullName evidence="3">Putative integrator complex subunit 6-B isoform X2</fullName>
    </submittedName>
</protein>
<name>A0A3R7PPC3_PENVA</name>
<gene>
    <name evidence="3" type="ORF">C7M84_008653</name>
</gene>
<dbReference type="InterPro" id="IPR051113">
    <property type="entry name" value="Integrator_subunit6"/>
</dbReference>
<dbReference type="AlphaFoldDB" id="A0A3R7PPC3"/>
<dbReference type="Pfam" id="PF25462">
    <property type="entry name" value="Beta-barrel_INTS6"/>
    <property type="match status" value="1"/>
</dbReference>
<evidence type="ECO:0000313" key="3">
    <source>
        <dbReference type="EMBL" id="ROT72927.1"/>
    </source>
</evidence>